<evidence type="ECO:0008006" key="3">
    <source>
        <dbReference type="Google" id="ProtNLM"/>
    </source>
</evidence>
<name>A0A250VIV9_STROL</name>
<dbReference type="EMBL" id="BDQI01000012">
    <property type="protein sequence ID" value="GAX53930.1"/>
    <property type="molecule type" value="Genomic_DNA"/>
</dbReference>
<gene>
    <name evidence="1" type="ORF">SO3561_05461</name>
</gene>
<comment type="caution">
    <text evidence="1">The sequence shown here is derived from an EMBL/GenBank/DDBJ whole genome shotgun (WGS) entry which is preliminary data.</text>
</comment>
<dbReference type="Proteomes" id="UP000217446">
    <property type="component" value="Unassembled WGS sequence"/>
</dbReference>
<keyword evidence="2" id="KW-1185">Reference proteome</keyword>
<protein>
    <recommendedName>
        <fullName evidence="3">SMI1/KNR4 family protein</fullName>
    </recommendedName>
</protein>
<evidence type="ECO:0000313" key="2">
    <source>
        <dbReference type="Proteomes" id="UP000217446"/>
    </source>
</evidence>
<accession>A0A250VIV9</accession>
<proteinExistence type="predicted"/>
<reference evidence="2" key="1">
    <citation type="submission" date="2017-05" db="EMBL/GenBank/DDBJ databases">
        <title>Streptomyces olivochromogenes NBRC 3561 whole genome shotgun sequence.</title>
        <authorList>
            <person name="Dohra H."/>
            <person name="Kodani S."/>
        </authorList>
    </citation>
    <scope>NUCLEOTIDE SEQUENCE [LARGE SCALE GENOMIC DNA]</scope>
    <source>
        <strain evidence="2">NBRC 3561</strain>
    </source>
</reference>
<organism evidence="1 2">
    <name type="scientific">Streptomyces olivochromogenes</name>
    <dbReference type="NCBI Taxonomy" id="1963"/>
    <lineage>
        <taxon>Bacteria</taxon>
        <taxon>Bacillati</taxon>
        <taxon>Actinomycetota</taxon>
        <taxon>Actinomycetes</taxon>
        <taxon>Kitasatosporales</taxon>
        <taxon>Streptomycetaceae</taxon>
        <taxon>Streptomyces</taxon>
    </lineage>
</organism>
<evidence type="ECO:0000313" key="1">
    <source>
        <dbReference type="EMBL" id="GAX53930.1"/>
    </source>
</evidence>
<dbReference type="AlphaFoldDB" id="A0A250VIV9"/>
<dbReference type="RefSeq" id="WP_159064439.1">
    <property type="nucleotide sequence ID" value="NZ_BDQI01000012.1"/>
</dbReference>
<sequence length="232" mass="24888">MEFRGIGELLAIAGDALSDAPPKNDALFGGTARQLGALLSARNGFYALESALHVFPAGDAVLSGRSLGEWNYRQLWVESYGELVPPALFFAEDVFGGQFALIDEAVCLFDPETAKMAVFANSVEEWASRVLAQSDYATGYSIAHAWQVENGALPVGHRLIPRVPFSCGGDFSVENMVLIEAVSAMRYWGGFATMIAGLPDGAQLRFSPAVVDGLRCAGRPRGDRGECGCFDR</sequence>